<organism evidence="1 2">
    <name type="scientific">Mycena albidolilacea</name>
    <dbReference type="NCBI Taxonomy" id="1033008"/>
    <lineage>
        <taxon>Eukaryota</taxon>
        <taxon>Fungi</taxon>
        <taxon>Dikarya</taxon>
        <taxon>Basidiomycota</taxon>
        <taxon>Agaricomycotina</taxon>
        <taxon>Agaricomycetes</taxon>
        <taxon>Agaricomycetidae</taxon>
        <taxon>Agaricales</taxon>
        <taxon>Marasmiineae</taxon>
        <taxon>Mycenaceae</taxon>
        <taxon>Mycena</taxon>
    </lineage>
</organism>
<dbReference type="EMBL" id="JARIHO010000147">
    <property type="protein sequence ID" value="KAJ7300976.1"/>
    <property type="molecule type" value="Genomic_DNA"/>
</dbReference>
<gene>
    <name evidence="1" type="ORF">DFH08DRAFT_979148</name>
</gene>
<evidence type="ECO:0000313" key="1">
    <source>
        <dbReference type="EMBL" id="KAJ7300976.1"/>
    </source>
</evidence>
<dbReference type="Proteomes" id="UP001218218">
    <property type="component" value="Unassembled WGS sequence"/>
</dbReference>
<evidence type="ECO:0000313" key="2">
    <source>
        <dbReference type="Proteomes" id="UP001218218"/>
    </source>
</evidence>
<name>A0AAD6YX93_9AGAR</name>
<comment type="caution">
    <text evidence="1">The sequence shown here is derived from an EMBL/GenBank/DDBJ whole genome shotgun (WGS) entry which is preliminary data.</text>
</comment>
<reference evidence="1" key="1">
    <citation type="submission" date="2023-03" db="EMBL/GenBank/DDBJ databases">
        <title>Massive genome expansion in bonnet fungi (Mycena s.s.) driven by repeated elements and novel gene families across ecological guilds.</title>
        <authorList>
            <consortium name="Lawrence Berkeley National Laboratory"/>
            <person name="Harder C.B."/>
            <person name="Miyauchi S."/>
            <person name="Viragh M."/>
            <person name="Kuo A."/>
            <person name="Thoen E."/>
            <person name="Andreopoulos B."/>
            <person name="Lu D."/>
            <person name="Skrede I."/>
            <person name="Drula E."/>
            <person name="Henrissat B."/>
            <person name="Morin E."/>
            <person name="Kohler A."/>
            <person name="Barry K."/>
            <person name="LaButti K."/>
            <person name="Morin E."/>
            <person name="Salamov A."/>
            <person name="Lipzen A."/>
            <person name="Mereny Z."/>
            <person name="Hegedus B."/>
            <person name="Baldrian P."/>
            <person name="Stursova M."/>
            <person name="Weitz H."/>
            <person name="Taylor A."/>
            <person name="Grigoriev I.V."/>
            <person name="Nagy L.G."/>
            <person name="Martin F."/>
            <person name="Kauserud H."/>
        </authorList>
    </citation>
    <scope>NUCLEOTIDE SEQUENCE</scope>
    <source>
        <strain evidence="1">CBHHK002</strain>
    </source>
</reference>
<protein>
    <submittedName>
        <fullName evidence="1">Uncharacterized protein</fullName>
    </submittedName>
</protein>
<dbReference type="AlphaFoldDB" id="A0AAD6YX93"/>
<accession>A0AAD6YX93</accession>
<sequence length="92" mass="10644">MTIEHSTVSFDSFLFHHGYMPQNPRSRRYWTRIQLPPTACDGKAIEGKYKTLLKTKKPTSDAHCPPEIKRAHQIESLINEKADTREISNNSF</sequence>
<keyword evidence="2" id="KW-1185">Reference proteome</keyword>
<proteinExistence type="predicted"/>